<keyword evidence="1" id="KW-0732">Signal</keyword>
<proteinExistence type="predicted"/>
<dbReference type="AlphaFoldDB" id="A0A087UEK2"/>
<evidence type="ECO:0000256" key="1">
    <source>
        <dbReference type="SAM" id="SignalP"/>
    </source>
</evidence>
<dbReference type="Proteomes" id="UP000054359">
    <property type="component" value="Unassembled WGS sequence"/>
</dbReference>
<feature type="chain" id="PRO_5001830531" evidence="1">
    <location>
        <begin position="27"/>
        <end position="59"/>
    </location>
</feature>
<reference evidence="2 3" key="1">
    <citation type="submission" date="2013-11" db="EMBL/GenBank/DDBJ databases">
        <title>Genome sequencing of Stegodyphus mimosarum.</title>
        <authorList>
            <person name="Bechsgaard J."/>
        </authorList>
    </citation>
    <scope>NUCLEOTIDE SEQUENCE [LARGE SCALE GENOMIC DNA]</scope>
</reference>
<gene>
    <name evidence="2" type="ORF">X975_11850</name>
</gene>
<sequence length="59" mass="7037">MHFTGPASLNLYLKLIMYIINYLCQGQENPSHKKACFYQNFVLESYFTVICKQIVYYVF</sequence>
<feature type="signal peptide" evidence="1">
    <location>
        <begin position="1"/>
        <end position="26"/>
    </location>
</feature>
<feature type="non-terminal residue" evidence="2">
    <location>
        <position position="59"/>
    </location>
</feature>
<organism evidence="2 3">
    <name type="scientific">Stegodyphus mimosarum</name>
    <name type="common">African social velvet spider</name>
    <dbReference type="NCBI Taxonomy" id="407821"/>
    <lineage>
        <taxon>Eukaryota</taxon>
        <taxon>Metazoa</taxon>
        <taxon>Ecdysozoa</taxon>
        <taxon>Arthropoda</taxon>
        <taxon>Chelicerata</taxon>
        <taxon>Arachnida</taxon>
        <taxon>Araneae</taxon>
        <taxon>Araneomorphae</taxon>
        <taxon>Entelegynae</taxon>
        <taxon>Eresoidea</taxon>
        <taxon>Eresidae</taxon>
        <taxon>Stegodyphus</taxon>
    </lineage>
</organism>
<evidence type="ECO:0000313" key="2">
    <source>
        <dbReference type="EMBL" id="KFM75791.1"/>
    </source>
</evidence>
<keyword evidence="3" id="KW-1185">Reference proteome</keyword>
<evidence type="ECO:0000313" key="3">
    <source>
        <dbReference type="Proteomes" id="UP000054359"/>
    </source>
</evidence>
<accession>A0A087UEK2</accession>
<protein>
    <submittedName>
        <fullName evidence="2">Uncharacterized protein</fullName>
    </submittedName>
</protein>
<name>A0A087UEK2_STEMI</name>
<dbReference type="EMBL" id="KK119475">
    <property type="protein sequence ID" value="KFM75791.1"/>
    <property type="molecule type" value="Genomic_DNA"/>
</dbReference>